<dbReference type="Proteomes" id="UP001223646">
    <property type="component" value="Unassembled WGS sequence"/>
</dbReference>
<organism evidence="3 4">
    <name type="scientific">Corynebacterium amycolatum</name>
    <dbReference type="NCBI Taxonomy" id="43765"/>
    <lineage>
        <taxon>Bacteria</taxon>
        <taxon>Bacillati</taxon>
        <taxon>Actinomycetota</taxon>
        <taxon>Actinomycetes</taxon>
        <taxon>Mycobacteriales</taxon>
        <taxon>Corynebacteriaceae</taxon>
        <taxon>Corynebacterium</taxon>
    </lineage>
</organism>
<evidence type="ECO:0000256" key="1">
    <source>
        <dbReference type="SAM" id="MobiDB-lite"/>
    </source>
</evidence>
<sequence length="443" mass="47431">MLQSPQANAEPTTAETRLRRNRIASVILIIAVVLVIGWTWVASPARKVDRTETTASAGSAMQAPAANDPEAMPHTLRPVWSTESSASTSTHTISPAPLVMDNSLIVAEDRGVRAISLNDGTERWHYRRDIPLCALSGSVGQVFATFRGEAGCGETVALKPDSGQYVATRKSIAADSPAAVRSNSYAGVYDSGFLELWRSDLVRVLEYGKIPASPEPKMQPHPECSIISALTRVELLAVVNNCDGHGRLVMQVANPEESRKPEVKSDIDLGPVTADMSLVSIGQDTAAVLTDNRIRVFRMDGTMLTELALGETTLRPAPAEANSDGDAPRAPFTTDLPHHMTWWSPRGLLGFRPSTLAPDFEFPEATGTPAPWGEHVFMPVADGVAVLNASTLEIIGTLPLPAAAKSTHANDADKPELPVRLAVVGDTLLVQRGESVDAFVIEI</sequence>
<feature type="region of interest" description="Disordered" evidence="1">
    <location>
        <begin position="52"/>
        <end position="72"/>
    </location>
</feature>
<dbReference type="EMBL" id="JASOOY020000020">
    <property type="protein sequence ID" value="MEO3717060.1"/>
    <property type="molecule type" value="Genomic_DNA"/>
</dbReference>
<comment type="caution">
    <text evidence="3">The sequence shown here is derived from an EMBL/GenBank/DDBJ whole genome shotgun (WGS) entry which is preliminary data.</text>
</comment>
<dbReference type="AlphaFoldDB" id="A0AAW9SPK6"/>
<dbReference type="InterPro" id="IPR015943">
    <property type="entry name" value="WD40/YVTN_repeat-like_dom_sf"/>
</dbReference>
<accession>A0AAW9SPK6</accession>
<name>A0AAW9SPK6_CORAY</name>
<protein>
    <submittedName>
        <fullName evidence="3">PQQ-binding-like beta-propeller repeat protein</fullName>
    </submittedName>
</protein>
<dbReference type="InterPro" id="IPR011047">
    <property type="entry name" value="Quinoprotein_ADH-like_sf"/>
</dbReference>
<evidence type="ECO:0000313" key="3">
    <source>
        <dbReference type="EMBL" id="MEO3717060.1"/>
    </source>
</evidence>
<gene>
    <name evidence="3" type="ORF">QP460_005590</name>
</gene>
<dbReference type="SUPFAM" id="SSF50998">
    <property type="entry name" value="Quinoprotein alcohol dehydrogenase-like"/>
    <property type="match status" value="2"/>
</dbReference>
<keyword evidence="2" id="KW-0472">Membrane</keyword>
<keyword evidence="2" id="KW-1133">Transmembrane helix</keyword>
<feature type="transmembrane region" description="Helical" evidence="2">
    <location>
        <begin position="23"/>
        <end position="41"/>
    </location>
</feature>
<dbReference type="Gene3D" id="2.130.10.10">
    <property type="entry name" value="YVTN repeat-like/Quinoprotein amine dehydrogenase"/>
    <property type="match status" value="1"/>
</dbReference>
<reference evidence="3" key="2">
    <citation type="submission" date="2024-05" db="EMBL/GenBank/DDBJ databases">
        <authorList>
            <person name="Wolfe A."/>
        </authorList>
    </citation>
    <scope>NUCLEOTIDE SEQUENCE</scope>
    <source>
        <strain evidence="3">UMB1064</strain>
    </source>
</reference>
<reference evidence="3" key="1">
    <citation type="submission" date="2023-05" db="EMBL/GenBank/DDBJ databases">
        <authorList>
            <person name="Du J."/>
        </authorList>
    </citation>
    <scope>NUCLEOTIDE SEQUENCE</scope>
    <source>
        <strain evidence="3">UMB1064</strain>
    </source>
</reference>
<feature type="compositionally biased region" description="Low complexity" evidence="1">
    <location>
        <begin position="55"/>
        <end position="66"/>
    </location>
</feature>
<evidence type="ECO:0000313" key="4">
    <source>
        <dbReference type="Proteomes" id="UP001223646"/>
    </source>
</evidence>
<keyword evidence="2" id="KW-0812">Transmembrane</keyword>
<proteinExistence type="predicted"/>
<evidence type="ECO:0000256" key="2">
    <source>
        <dbReference type="SAM" id="Phobius"/>
    </source>
</evidence>
<dbReference type="RefSeq" id="WP_147722464.1">
    <property type="nucleotide sequence ID" value="NZ_JASOOY020000020.1"/>
</dbReference>